<name>A0A023CVA2_9LACO</name>
<comment type="caution">
    <text evidence="1">The sequence shown here is derived from an EMBL/GenBank/DDBJ whole genome shotgun (WGS) entry which is preliminary data.</text>
</comment>
<gene>
    <name evidence="1" type="ORF">FD15_GL001956</name>
</gene>
<dbReference type="InterPro" id="IPR050155">
    <property type="entry name" value="HAD-like_hydrolase_sf"/>
</dbReference>
<dbReference type="GO" id="GO:0005829">
    <property type="term" value="C:cytosol"/>
    <property type="evidence" value="ECO:0007669"/>
    <property type="project" value="TreeGrafter"/>
</dbReference>
<dbReference type="GO" id="GO:0006281">
    <property type="term" value="P:DNA repair"/>
    <property type="evidence" value="ECO:0007669"/>
    <property type="project" value="TreeGrafter"/>
</dbReference>
<dbReference type="AlphaFoldDB" id="A0A023CVA2"/>
<sequence>MADYFWDFDGTLYDTYRGMVKAFVEACAACKCESVDPLQVYRAMRRTSLHQTFNVFLKTADAKMTKMIIAKYESLEHIERADALPFDGAVEVCRWVIEQGGRNFLVTHRDRSACDLLERDQLADYFAGYVTSEDKFPRKPDPTSLNFLCGQYHVDREDAFMVGDRTLDIEAAHRAGMRGILFDPDDTIRTAIVPDKRIKSLREIVKAD</sequence>
<protein>
    <submittedName>
        <fullName evidence="1">Phosphoglycolate phosphatase</fullName>
    </submittedName>
</protein>
<evidence type="ECO:0000313" key="1">
    <source>
        <dbReference type="EMBL" id="KRN05402.1"/>
    </source>
</evidence>
<dbReference type="PANTHER" id="PTHR43434">
    <property type="entry name" value="PHOSPHOGLYCOLATE PHOSPHATASE"/>
    <property type="match status" value="1"/>
</dbReference>
<dbReference type="NCBIfam" id="TIGR01549">
    <property type="entry name" value="HAD-SF-IA-v1"/>
    <property type="match status" value="1"/>
</dbReference>
<dbReference type="Gene3D" id="3.40.50.1000">
    <property type="entry name" value="HAD superfamily/HAD-like"/>
    <property type="match status" value="1"/>
</dbReference>
<dbReference type="InterPro" id="IPR006439">
    <property type="entry name" value="HAD-SF_hydro_IA"/>
</dbReference>
<accession>A0A023CVA2</accession>
<dbReference type="Pfam" id="PF13419">
    <property type="entry name" value="HAD_2"/>
    <property type="match status" value="1"/>
</dbReference>
<reference evidence="1 2" key="1">
    <citation type="journal article" date="2015" name="Genome Announc.">
        <title>Expanding the biotechnology potential of lactobacilli through comparative genomics of 213 strains and associated genera.</title>
        <authorList>
            <person name="Sun Z."/>
            <person name="Harris H.M."/>
            <person name="McCann A."/>
            <person name="Guo C."/>
            <person name="Argimon S."/>
            <person name="Zhang W."/>
            <person name="Yang X."/>
            <person name="Jeffery I.B."/>
            <person name="Cooney J.C."/>
            <person name="Kagawa T.F."/>
            <person name="Liu W."/>
            <person name="Song Y."/>
            <person name="Salvetti E."/>
            <person name="Wrobel A."/>
            <person name="Rasinkangas P."/>
            <person name="Parkhill J."/>
            <person name="Rea M.C."/>
            <person name="O'Sullivan O."/>
            <person name="Ritari J."/>
            <person name="Douillard F.P."/>
            <person name="Paul Ross R."/>
            <person name="Yang R."/>
            <person name="Briner A.E."/>
            <person name="Felis G.E."/>
            <person name="de Vos W.M."/>
            <person name="Barrangou R."/>
            <person name="Klaenhammer T.R."/>
            <person name="Caufield P.W."/>
            <person name="Cui Y."/>
            <person name="Zhang H."/>
            <person name="O'Toole P.W."/>
        </authorList>
    </citation>
    <scope>NUCLEOTIDE SEQUENCE [LARGE SCALE GENOMIC DNA]</scope>
    <source>
        <strain evidence="1 2">DSM 21376</strain>
    </source>
</reference>
<dbReference type="SFLD" id="SFLDS00003">
    <property type="entry name" value="Haloacid_Dehalogenase"/>
    <property type="match status" value="1"/>
</dbReference>
<dbReference type="SUPFAM" id="SSF56784">
    <property type="entry name" value="HAD-like"/>
    <property type="match status" value="1"/>
</dbReference>
<dbReference type="Gene3D" id="1.10.150.240">
    <property type="entry name" value="Putative phosphatase, domain 2"/>
    <property type="match status" value="1"/>
</dbReference>
<dbReference type="InterPro" id="IPR041492">
    <property type="entry name" value="HAD_2"/>
</dbReference>
<dbReference type="GO" id="GO:0008967">
    <property type="term" value="F:phosphoglycolate phosphatase activity"/>
    <property type="evidence" value="ECO:0007669"/>
    <property type="project" value="TreeGrafter"/>
</dbReference>
<dbReference type="STRING" id="1423806.FD15_GL001956"/>
<dbReference type="InterPro" id="IPR036412">
    <property type="entry name" value="HAD-like_sf"/>
</dbReference>
<dbReference type="Proteomes" id="UP000050961">
    <property type="component" value="Unassembled WGS sequence"/>
</dbReference>
<dbReference type="OrthoDB" id="9807630at2"/>
<dbReference type="eggNOG" id="COG0546">
    <property type="taxonomic scope" value="Bacteria"/>
</dbReference>
<dbReference type="SFLD" id="SFLDG01129">
    <property type="entry name" value="C1.5:_HAD__Beta-PGM__Phosphata"/>
    <property type="match status" value="1"/>
</dbReference>
<dbReference type="InterPro" id="IPR023214">
    <property type="entry name" value="HAD_sf"/>
</dbReference>
<dbReference type="PATRIC" id="fig|1423806.3.peg.1992"/>
<dbReference type="InterPro" id="IPR023198">
    <property type="entry name" value="PGP-like_dom2"/>
</dbReference>
<proteinExistence type="predicted"/>
<keyword evidence="2" id="KW-1185">Reference proteome</keyword>
<dbReference type="EMBL" id="AYZF01000017">
    <property type="protein sequence ID" value="KRN05402.1"/>
    <property type="molecule type" value="Genomic_DNA"/>
</dbReference>
<dbReference type="PANTHER" id="PTHR43434:SF25">
    <property type="entry name" value="PHOSPHOGLYCOLATE PHOSPHATASE"/>
    <property type="match status" value="1"/>
</dbReference>
<dbReference type="RefSeq" id="WP_034986892.1">
    <property type="nucleotide sequence ID" value="NZ_AYZF01000017.1"/>
</dbReference>
<evidence type="ECO:0000313" key="2">
    <source>
        <dbReference type="Proteomes" id="UP000050961"/>
    </source>
</evidence>
<organism evidence="1 2">
    <name type="scientific">Liquorilactobacillus sucicola DSM 21376 = JCM 15457</name>
    <dbReference type="NCBI Taxonomy" id="1423806"/>
    <lineage>
        <taxon>Bacteria</taxon>
        <taxon>Bacillati</taxon>
        <taxon>Bacillota</taxon>
        <taxon>Bacilli</taxon>
        <taxon>Lactobacillales</taxon>
        <taxon>Lactobacillaceae</taxon>
        <taxon>Liquorilactobacillus</taxon>
    </lineage>
</organism>